<keyword evidence="3" id="KW-1185">Reference proteome</keyword>
<comment type="caution">
    <text evidence="2">The sequence shown here is derived from an EMBL/GenBank/DDBJ whole genome shotgun (WGS) entry which is preliminary data.</text>
</comment>
<proteinExistence type="predicted"/>
<dbReference type="AlphaFoldDB" id="A0A8X6I595"/>
<organism evidence="2 3">
    <name type="scientific">Trichonephila inaurata madagascariensis</name>
    <dbReference type="NCBI Taxonomy" id="2747483"/>
    <lineage>
        <taxon>Eukaryota</taxon>
        <taxon>Metazoa</taxon>
        <taxon>Ecdysozoa</taxon>
        <taxon>Arthropoda</taxon>
        <taxon>Chelicerata</taxon>
        <taxon>Arachnida</taxon>
        <taxon>Araneae</taxon>
        <taxon>Araneomorphae</taxon>
        <taxon>Entelegynae</taxon>
        <taxon>Araneoidea</taxon>
        <taxon>Nephilidae</taxon>
        <taxon>Trichonephila</taxon>
        <taxon>Trichonephila inaurata</taxon>
    </lineage>
</organism>
<evidence type="ECO:0000256" key="1">
    <source>
        <dbReference type="SAM" id="MobiDB-lite"/>
    </source>
</evidence>
<feature type="region of interest" description="Disordered" evidence="1">
    <location>
        <begin position="1"/>
        <end position="40"/>
    </location>
</feature>
<feature type="compositionally biased region" description="Low complexity" evidence="1">
    <location>
        <begin position="30"/>
        <end position="40"/>
    </location>
</feature>
<sequence>MHRDPKSQLNSETLHYSPSLPPFESRKKNSASCSSFSDSSAGAMVNGLGTEGAIFPSPFSGKRIKGCEVSFPDSIDEDFHTLQILPPTPGLGYYSTAAAVICH</sequence>
<accession>A0A8X6I595</accession>
<protein>
    <submittedName>
        <fullName evidence="2">Uncharacterized protein</fullName>
    </submittedName>
</protein>
<evidence type="ECO:0000313" key="2">
    <source>
        <dbReference type="EMBL" id="GFS28800.1"/>
    </source>
</evidence>
<gene>
    <name evidence="2" type="ORF">TNIN_9111</name>
</gene>
<feature type="compositionally biased region" description="Polar residues" evidence="1">
    <location>
        <begin position="7"/>
        <end position="16"/>
    </location>
</feature>
<reference evidence="2" key="1">
    <citation type="submission" date="2020-08" db="EMBL/GenBank/DDBJ databases">
        <title>Multicomponent nature underlies the extraordinary mechanical properties of spider dragline silk.</title>
        <authorList>
            <person name="Kono N."/>
            <person name="Nakamura H."/>
            <person name="Mori M."/>
            <person name="Yoshida Y."/>
            <person name="Ohtoshi R."/>
            <person name="Malay A.D."/>
            <person name="Moran D.A.P."/>
            <person name="Tomita M."/>
            <person name="Numata K."/>
            <person name="Arakawa K."/>
        </authorList>
    </citation>
    <scope>NUCLEOTIDE SEQUENCE</scope>
</reference>
<evidence type="ECO:0000313" key="3">
    <source>
        <dbReference type="Proteomes" id="UP000886998"/>
    </source>
</evidence>
<dbReference type="EMBL" id="BMAV01023943">
    <property type="protein sequence ID" value="GFS28800.1"/>
    <property type="molecule type" value="Genomic_DNA"/>
</dbReference>
<name>A0A8X6I595_9ARAC</name>
<dbReference type="Proteomes" id="UP000886998">
    <property type="component" value="Unassembled WGS sequence"/>
</dbReference>